<keyword evidence="3" id="KW-0132">Cell division</keyword>
<evidence type="ECO:0000256" key="6">
    <source>
        <dbReference type="ARBA" id="ARBA00023136"/>
    </source>
</evidence>
<comment type="caution">
    <text evidence="10">The sequence shown here is derived from an EMBL/GenBank/DDBJ whole genome shotgun (WGS) entry which is preliminary data.</text>
</comment>
<dbReference type="InterPro" id="IPR013685">
    <property type="entry name" value="POTRA_FtsQ_type"/>
</dbReference>
<dbReference type="InterPro" id="IPR050487">
    <property type="entry name" value="FtsQ_DivIB"/>
</dbReference>
<name>A0ABT7E8M2_9FIRM</name>
<dbReference type="InterPro" id="IPR005548">
    <property type="entry name" value="Cell_div_FtsQ/DivIB_C"/>
</dbReference>
<feature type="domain" description="POTRA" evidence="9">
    <location>
        <begin position="35"/>
        <end position="103"/>
    </location>
</feature>
<accession>A0ABT7E8M2</accession>
<keyword evidence="6 8" id="KW-0472">Membrane</keyword>
<organism evidence="10 11">
    <name type="scientific">Romboutsia sedimentorum</name>
    <dbReference type="NCBI Taxonomy" id="1368474"/>
    <lineage>
        <taxon>Bacteria</taxon>
        <taxon>Bacillati</taxon>
        <taxon>Bacillota</taxon>
        <taxon>Clostridia</taxon>
        <taxon>Peptostreptococcales</taxon>
        <taxon>Peptostreptococcaceae</taxon>
        <taxon>Romboutsia</taxon>
    </lineage>
</organism>
<evidence type="ECO:0000256" key="7">
    <source>
        <dbReference type="ARBA" id="ARBA00023306"/>
    </source>
</evidence>
<keyword evidence="4 8" id="KW-0812">Transmembrane</keyword>
<proteinExistence type="predicted"/>
<dbReference type="PANTHER" id="PTHR37820">
    <property type="entry name" value="CELL DIVISION PROTEIN DIVIB"/>
    <property type="match status" value="1"/>
</dbReference>
<dbReference type="Pfam" id="PF08478">
    <property type="entry name" value="POTRA_1"/>
    <property type="match status" value="1"/>
</dbReference>
<evidence type="ECO:0000256" key="2">
    <source>
        <dbReference type="ARBA" id="ARBA00022475"/>
    </source>
</evidence>
<dbReference type="PROSITE" id="PS51779">
    <property type="entry name" value="POTRA"/>
    <property type="match status" value="1"/>
</dbReference>
<dbReference type="InterPro" id="IPR034746">
    <property type="entry name" value="POTRA"/>
</dbReference>
<sequence length="244" mass="28602">MKKYKKHNTSKLMILLSFMLMIIIFIYITLNSNLFNSTNVKIEGNKRVKKDEIIKVLDIKEDKNIFMYNAKEMEKSLMENKYIESVKVKRSIPNKLKILIIEKEIAATIKDEKNYCYIDTKGNSIQKIEKLDGNEENVVVEIKYKLNDDQSIDFENEETKKRLLYLLESMKKNNLYKKINKINLQKNDIINMYTKDDIKIILPNDKKIEYNIAMISSILSDLQGKHVNGGTIDFISGSNPIYRP</sequence>
<dbReference type="Pfam" id="PF03799">
    <property type="entry name" value="FtsQ_DivIB_C"/>
    <property type="match status" value="1"/>
</dbReference>
<evidence type="ECO:0000256" key="3">
    <source>
        <dbReference type="ARBA" id="ARBA00022618"/>
    </source>
</evidence>
<dbReference type="PANTHER" id="PTHR37820:SF1">
    <property type="entry name" value="CELL DIVISION PROTEIN FTSQ"/>
    <property type="match status" value="1"/>
</dbReference>
<keyword evidence="11" id="KW-1185">Reference proteome</keyword>
<keyword evidence="7" id="KW-0131">Cell cycle</keyword>
<evidence type="ECO:0000256" key="8">
    <source>
        <dbReference type="SAM" id="Phobius"/>
    </source>
</evidence>
<evidence type="ECO:0000259" key="9">
    <source>
        <dbReference type="PROSITE" id="PS51779"/>
    </source>
</evidence>
<dbReference type="Proteomes" id="UP001301012">
    <property type="component" value="Unassembled WGS sequence"/>
</dbReference>
<evidence type="ECO:0000313" key="11">
    <source>
        <dbReference type="Proteomes" id="UP001301012"/>
    </source>
</evidence>
<dbReference type="EMBL" id="JASKYM010000002">
    <property type="protein sequence ID" value="MDK2563062.1"/>
    <property type="molecule type" value="Genomic_DNA"/>
</dbReference>
<evidence type="ECO:0000256" key="5">
    <source>
        <dbReference type="ARBA" id="ARBA00022989"/>
    </source>
</evidence>
<evidence type="ECO:0000256" key="1">
    <source>
        <dbReference type="ARBA" id="ARBA00004370"/>
    </source>
</evidence>
<evidence type="ECO:0000313" key="10">
    <source>
        <dbReference type="EMBL" id="MDK2563062.1"/>
    </source>
</evidence>
<keyword evidence="2" id="KW-1003">Cell membrane</keyword>
<reference evidence="10 11" key="1">
    <citation type="submission" date="2023-05" db="EMBL/GenBank/DDBJ databases">
        <title>Rombocin, a short stable natural nisin variant, displays selective antimicrobial activity against Listeria monocytogenes and employs dual mode of action to kill target bacterial strains.</title>
        <authorList>
            <person name="Wambui J."/>
            <person name="Stephan R."/>
            <person name="Kuipers O.P."/>
        </authorList>
    </citation>
    <scope>NUCLEOTIDE SEQUENCE [LARGE SCALE GENOMIC DNA]</scope>
    <source>
        <strain evidence="10 11">RC002</strain>
    </source>
</reference>
<protein>
    <submittedName>
        <fullName evidence="10">FtsQ-type POTRA domain-containing protein</fullName>
    </submittedName>
</protein>
<dbReference type="Gene3D" id="3.10.20.310">
    <property type="entry name" value="membrane protein fhac"/>
    <property type="match status" value="1"/>
</dbReference>
<dbReference type="RefSeq" id="WP_284132028.1">
    <property type="nucleotide sequence ID" value="NZ_JASKYM010000002.1"/>
</dbReference>
<evidence type="ECO:0000256" key="4">
    <source>
        <dbReference type="ARBA" id="ARBA00022692"/>
    </source>
</evidence>
<gene>
    <name evidence="10" type="ORF">QOZ84_05850</name>
</gene>
<keyword evidence="5 8" id="KW-1133">Transmembrane helix</keyword>
<comment type="subcellular location">
    <subcellularLocation>
        <location evidence="1">Membrane</location>
    </subcellularLocation>
</comment>
<feature type="transmembrane region" description="Helical" evidence="8">
    <location>
        <begin position="12"/>
        <end position="30"/>
    </location>
</feature>